<dbReference type="GO" id="GO:0016020">
    <property type="term" value="C:membrane"/>
    <property type="evidence" value="ECO:0007669"/>
    <property type="project" value="UniProtKB-SubCell"/>
</dbReference>
<organism evidence="8 9">
    <name type="scientific">Cryptosporidium andersoni</name>
    <dbReference type="NCBI Taxonomy" id="117008"/>
    <lineage>
        <taxon>Eukaryota</taxon>
        <taxon>Sar</taxon>
        <taxon>Alveolata</taxon>
        <taxon>Apicomplexa</taxon>
        <taxon>Conoidasida</taxon>
        <taxon>Coccidia</taxon>
        <taxon>Eucoccidiorida</taxon>
        <taxon>Eimeriorina</taxon>
        <taxon>Cryptosporidiidae</taxon>
        <taxon>Cryptosporidium</taxon>
    </lineage>
</organism>
<evidence type="ECO:0000313" key="8">
    <source>
        <dbReference type="EMBL" id="OII74436.1"/>
    </source>
</evidence>
<comment type="subcellular location">
    <subcellularLocation>
        <location evidence="1">Membrane</location>
    </subcellularLocation>
</comment>
<dbReference type="VEuPathDB" id="CryptoDB:cand_005360"/>
<reference evidence="8 9" key="1">
    <citation type="submission" date="2016-10" db="EMBL/GenBank/DDBJ databases">
        <title>Reductive evolution of mitochondrial metabolism and differential evolution of invasion-related proteins in Cryptosporidium.</title>
        <authorList>
            <person name="Liu S."/>
            <person name="Roellig D.M."/>
            <person name="Guo Y."/>
            <person name="Li N."/>
            <person name="Frace M.A."/>
            <person name="Tang K."/>
            <person name="Zhang L."/>
            <person name="Feng Y."/>
            <person name="Xiao L."/>
        </authorList>
    </citation>
    <scope>NUCLEOTIDE SEQUENCE [LARGE SCALE GENOMIC DNA]</scope>
    <source>
        <strain evidence="8">30847</strain>
    </source>
</reference>
<dbReference type="InterPro" id="IPR015943">
    <property type="entry name" value="WD40/YVTN_repeat-like_dom_sf"/>
</dbReference>
<keyword evidence="9" id="KW-1185">Reference proteome</keyword>
<evidence type="ECO:0000256" key="6">
    <source>
        <dbReference type="SAM" id="Phobius"/>
    </source>
</evidence>
<feature type="region of interest" description="Disordered" evidence="5">
    <location>
        <begin position="973"/>
        <end position="993"/>
    </location>
</feature>
<keyword evidence="6" id="KW-1133">Transmembrane helix</keyword>
<feature type="domain" description="VPS10" evidence="7">
    <location>
        <begin position="58"/>
        <end position="750"/>
    </location>
</feature>
<dbReference type="RefSeq" id="XP_067067303.1">
    <property type="nucleotide sequence ID" value="XM_067210777.1"/>
</dbReference>
<dbReference type="SMART" id="SM00602">
    <property type="entry name" value="VPS10"/>
    <property type="match status" value="1"/>
</dbReference>
<dbReference type="GeneID" id="92364721"/>
<comment type="caution">
    <text evidence="8">The sequence shown here is derived from an EMBL/GenBank/DDBJ whole genome shotgun (WGS) entry which is preliminary data.</text>
</comment>
<keyword evidence="3 6" id="KW-0472">Membrane</keyword>
<protein>
    <submittedName>
        <fullName evidence="8">BNR ASP-box repeat-containing protein</fullName>
    </submittedName>
</protein>
<evidence type="ECO:0000259" key="7">
    <source>
        <dbReference type="SMART" id="SM00602"/>
    </source>
</evidence>
<dbReference type="EMBL" id="LRBS01000096">
    <property type="protein sequence ID" value="OII74436.1"/>
    <property type="molecule type" value="Genomic_DNA"/>
</dbReference>
<dbReference type="GO" id="GO:0005794">
    <property type="term" value="C:Golgi apparatus"/>
    <property type="evidence" value="ECO:0007669"/>
    <property type="project" value="TreeGrafter"/>
</dbReference>
<dbReference type="Gene3D" id="2.10.70.80">
    <property type="match status" value="1"/>
</dbReference>
<evidence type="ECO:0000256" key="4">
    <source>
        <dbReference type="ARBA" id="ARBA00023180"/>
    </source>
</evidence>
<keyword evidence="6" id="KW-0812">Transmembrane</keyword>
<evidence type="ECO:0000256" key="5">
    <source>
        <dbReference type="SAM" id="MobiDB-lite"/>
    </source>
</evidence>
<sequence>MVFRNIGYISRNSWIWFYFLILFFLNITIIWSDKKVSVSEVTLDSSIEILEWCGENHDIVLAKTIKGHVYRSANRGKNWRDITDNLGKLSANLTSNKSSSFLVKSISINPVDKNIILIVGSKYNHFISINAGETFRRISHTGTIHTWLFHPSKSRYALFSSWTDGCQRSILSSLKKNSTTNNKCIHQLFVTKDLGLSFTRVIDYVVQFNWDTNKSSNTNRIFFTHHRKKQGDQLRYGGWMQNIDFSFTDDFGSHYLTPVKGGNKFLISNNYIFVAKLQNHIQQTVSLVVSTDDGATFKQVQLPHPLTEKSYTILDTSEDTVILHVNHGSDIMSNTGHIYISDKSGTRFALSLANNVRTKTGECEFDKVMSLDGVYLANIKEHVFDSKNEVDAVSKDMLFLYDLDIDDTVENADTSSIEAKHKSGKQGKMEEVVKTVITFNKGGEWNYIQAPTTDSRGNPIDCNPDQGCYLHLHGISNFENYAPFYSVENAVGIILGTGNVGTHLLFESENINTYMSRDGGRTWMEVHKGAYIYELGDFGGLVVMANDLKQTNQVIFSWNEGLSWYDFDLGIRTLQVDNIMIEPNSSSMEFLLYGTRGKSGVLYHLDFNSLGQIPCTGASSPDTMGSDYETWSPNDGKNFENCILGKQLVFTRKKQTAECYNGKDFRRPVEKNICQCTEEDFTCDFGFTRSIGSYECRPESIEIVQDDPKIGQCTSSGVFYTSAYRKLPGDVCVGGWEPPPVAVPCPDHAPSSIHAKLIFVLIICLLLFLLKQGIFGDWKQWSEVGFDTYMHVQYKVLGVAKRRSTSLQGLLSIISSFFTKDTAVIFSSSSPKINMNRNSNYSTVNSGFNNSVFMEDDEEDIFQTHDINTSSPQFLSSEKNHIQNNDVNLEPTQKHYDNINFRNDTILNDTDVFDDDIDPHSLFTSSSRMSSKLDTSFNHSGYIDKSNSLETNTSNIFQANVFMNDFIEGGPFPKIQPPHEYNEKNQNSNNYIDDNLKDGIELL</sequence>
<gene>
    <name evidence="8" type="ORF">cand_005360</name>
</gene>
<dbReference type="PANTHER" id="PTHR12106">
    <property type="entry name" value="SORTILIN RELATED"/>
    <property type="match status" value="1"/>
</dbReference>
<dbReference type="Proteomes" id="UP000186804">
    <property type="component" value="Unassembled WGS sequence"/>
</dbReference>
<keyword evidence="4" id="KW-0325">Glycoprotein</keyword>
<dbReference type="Gene3D" id="3.30.60.270">
    <property type="match status" value="1"/>
</dbReference>
<dbReference type="InterPro" id="IPR031777">
    <property type="entry name" value="Sortilin_C"/>
</dbReference>
<evidence type="ECO:0000256" key="2">
    <source>
        <dbReference type="ARBA" id="ARBA00022737"/>
    </source>
</evidence>
<dbReference type="InterPro" id="IPR031778">
    <property type="entry name" value="Sortilin_N"/>
</dbReference>
<dbReference type="InterPro" id="IPR050310">
    <property type="entry name" value="VPS10-sortilin"/>
</dbReference>
<keyword evidence="2" id="KW-0677">Repeat</keyword>
<feature type="transmembrane region" description="Helical" evidence="6">
    <location>
        <begin position="12"/>
        <end position="31"/>
    </location>
</feature>
<accession>A0A1J4MN28</accession>
<dbReference type="Gene3D" id="2.130.10.10">
    <property type="entry name" value="YVTN repeat-like/Quinoprotein amine dehydrogenase"/>
    <property type="match status" value="1"/>
</dbReference>
<proteinExistence type="predicted"/>
<dbReference type="PANTHER" id="PTHR12106:SF27">
    <property type="entry name" value="SORTILIN-RELATED RECEPTOR"/>
    <property type="match status" value="1"/>
</dbReference>
<dbReference type="SUPFAM" id="SSF110296">
    <property type="entry name" value="Oligoxyloglucan reducing end-specific cellobiohydrolase"/>
    <property type="match status" value="2"/>
</dbReference>
<dbReference type="Pfam" id="PF15902">
    <property type="entry name" value="Sortilin-Vps10"/>
    <property type="match status" value="2"/>
</dbReference>
<dbReference type="InterPro" id="IPR006581">
    <property type="entry name" value="VPS10"/>
</dbReference>
<evidence type="ECO:0000256" key="3">
    <source>
        <dbReference type="ARBA" id="ARBA00023136"/>
    </source>
</evidence>
<evidence type="ECO:0000256" key="1">
    <source>
        <dbReference type="ARBA" id="ARBA00004370"/>
    </source>
</evidence>
<evidence type="ECO:0000313" key="9">
    <source>
        <dbReference type="Proteomes" id="UP000186804"/>
    </source>
</evidence>
<dbReference type="OrthoDB" id="443634at2759"/>
<dbReference type="Pfam" id="PF15901">
    <property type="entry name" value="Sortilin_C"/>
    <property type="match status" value="1"/>
</dbReference>
<name>A0A1J4MN28_9CRYT</name>
<dbReference type="AlphaFoldDB" id="A0A1J4MN28"/>
<dbReference type="GO" id="GO:0006892">
    <property type="term" value="P:post-Golgi vesicle-mediated transport"/>
    <property type="evidence" value="ECO:0007669"/>
    <property type="project" value="TreeGrafter"/>
</dbReference>